<dbReference type="EMBL" id="BSYR01000002">
    <property type="protein sequence ID" value="GMI63863.1"/>
    <property type="molecule type" value="Genomic_DNA"/>
</dbReference>
<dbReference type="SMART" id="SM01199">
    <property type="entry name" value="FDF"/>
    <property type="match status" value="1"/>
</dbReference>
<dbReference type="SUPFAM" id="SSF50182">
    <property type="entry name" value="Sm-like ribonucleoproteins"/>
    <property type="match status" value="1"/>
</dbReference>
<dbReference type="InterPro" id="IPR010920">
    <property type="entry name" value="LSM_dom_sf"/>
</dbReference>
<sequence length="520" mass="56074">MASDSPSNSKNAGNSYIGSFLSLISKYEIRYEGVLYHLNVQDSTIGLRNARSYGTEGRKKDGPQVPPSNKEYEYILFRGSDIKDLQVKSFPPVHIDEQLHNDPFISQSQFSGVPLGSSPSTSIGGRASTESTQWMDTPALASRGYQGALPTHQFDYQVNPSNHSQAAENTGSPLFSTPLSCHGCSRALINVSQTQQNSISFQSPSILSSPMTVQSHVNGPDLDSSPIMGLINAPEPVNPILSSIASSSSRSTVAGSFTPVQRFMFPDMPSGSPIRVQASQPAHVSLTMPSFPSSFEGTNITELQHVGKAVNSLAADAYPSSVLPTPTPFLFCSSCSSQAASPSSLTPGQLAQTGSNVISSTPNTYCGHKDTTAFASGFFYSPSVNSASVTQPPSLPQPTPEQQSLYSTQFTEEFDFEAMNKKFKKDELWGYLGNAKQKDEAECMKDDVSGHKQALGILSKFDPKAAYMKDEFYDTISCNSQSPGSRNVQNHFSERLSVENERSHVNHGPFSGYGGGRSQN</sequence>
<feature type="region of interest" description="Disordered" evidence="1">
    <location>
        <begin position="111"/>
        <end position="131"/>
    </location>
</feature>
<dbReference type="InterPro" id="IPR025762">
    <property type="entry name" value="DFDF"/>
</dbReference>
<evidence type="ECO:0000313" key="4">
    <source>
        <dbReference type="EMBL" id="GMI63863.1"/>
    </source>
</evidence>
<dbReference type="Proteomes" id="UP001165190">
    <property type="component" value="Unassembled WGS sequence"/>
</dbReference>
<feature type="region of interest" description="Disordered" evidence="1">
    <location>
        <begin position="480"/>
        <end position="520"/>
    </location>
</feature>
<feature type="compositionally biased region" description="Basic and acidic residues" evidence="1">
    <location>
        <begin position="492"/>
        <end position="504"/>
    </location>
</feature>
<dbReference type="PROSITE" id="PS51512">
    <property type="entry name" value="DFDF"/>
    <property type="match status" value="1"/>
</dbReference>
<evidence type="ECO:0000259" key="3">
    <source>
        <dbReference type="PROSITE" id="PS52002"/>
    </source>
</evidence>
<dbReference type="SMART" id="SM01271">
    <property type="entry name" value="LSM14"/>
    <property type="match status" value="1"/>
</dbReference>
<proteinExistence type="predicted"/>
<dbReference type="Pfam" id="PF09532">
    <property type="entry name" value="FDF"/>
    <property type="match status" value="1"/>
</dbReference>
<name>A0A9W7GT42_HIBTR</name>
<comment type="caution">
    <text evidence="4">The sequence shown here is derived from an EMBL/GenBank/DDBJ whole genome shotgun (WGS) entry which is preliminary data.</text>
</comment>
<dbReference type="PANTHER" id="PTHR13586:SF23">
    <property type="entry name" value="DECAPPING 5-LIKE PROTEIN-RELATED"/>
    <property type="match status" value="1"/>
</dbReference>
<dbReference type="GO" id="GO:0034063">
    <property type="term" value="P:stress granule assembly"/>
    <property type="evidence" value="ECO:0007669"/>
    <property type="project" value="TreeGrafter"/>
</dbReference>
<dbReference type="InterPro" id="IPR047575">
    <property type="entry name" value="Sm"/>
</dbReference>
<dbReference type="GO" id="GO:0000932">
    <property type="term" value="C:P-body"/>
    <property type="evidence" value="ECO:0007669"/>
    <property type="project" value="TreeGrafter"/>
</dbReference>
<dbReference type="PROSITE" id="PS52002">
    <property type="entry name" value="SM"/>
    <property type="match status" value="1"/>
</dbReference>
<dbReference type="GO" id="GO:0003729">
    <property type="term" value="F:mRNA binding"/>
    <property type="evidence" value="ECO:0007669"/>
    <property type="project" value="TreeGrafter"/>
</dbReference>
<dbReference type="PANTHER" id="PTHR13586">
    <property type="entry name" value="SCD6 PROTEIN-RELATED"/>
    <property type="match status" value="1"/>
</dbReference>
<dbReference type="InterPro" id="IPR025609">
    <property type="entry name" value="Lsm14-like_N"/>
</dbReference>
<evidence type="ECO:0000259" key="2">
    <source>
        <dbReference type="PROSITE" id="PS51512"/>
    </source>
</evidence>
<dbReference type="InterPro" id="IPR019050">
    <property type="entry name" value="FDF_dom"/>
</dbReference>
<dbReference type="Gene3D" id="2.30.30.100">
    <property type="match status" value="1"/>
</dbReference>
<feature type="domain" description="Sm" evidence="3">
    <location>
        <begin position="8"/>
        <end position="91"/>
    </location>
</feature>
<protein>
    <submittedName>
        <fullName evidence="4">Decapping 5-like</fullName>
    </submittedName>
</protein>
<feature type="compositionally biased region" description="Gly residues" evidence="1">
    <location>
        <begin position="511"/>
        <end position="520"/>
    </location>
</feature>
<organism evidence="4 5">
    <name type="scientific">Hibiscus trionum</name>
    <name type="common">Flower of an hour</name>
    <dbReference type="NCBI Taxonomy" id="183268"/>
    <lineage>
        <taxon>Eukaryota</taxon>
        <taxon>Viridiplantae</taxon>
        <taxon>Streptophyta</taxon>
        <taxon>Embryophyta</taxon>
        <taxon>Tracheophyta</taxon>
        <taxon>Spermatophyta</taxon>
        <taxon>Magnoliopsida</taxon>
        <taxon>eudicotyledons</taxon>
        <taxon>Gunneridae</taxon>
        <taxon>Pentapetalae</taxon>
        <taxon>rosids</taxon>
        <taxon>malvids</taxon>
        <taxon>Malvales</taxon>
        <taxon>Malvaceae</taxon>
        <taxon>Malvoideae</taxon>
        <taxon>Hibiscus</taxon>
    </lineage>
</organism>
<evidence type="ECO:0000313" key="5">
    <source>
        <dbReference type="Proteomes" id="UP001165190"/>
    </source>
</evidence>
<keyword evidence="5" id="KW-1185">Reference proteome</keyword>
<dbReference type="Pfam" id="PF12701">
    <property type="entry name" value="LSM14"/>
    <property type="match status" value="1"/>
</dbReference>
<accession>A0A9W7GT42</accession>
<dbReference type="OrthoDB" id="21539at2759"/>
<dbReference type="GO" id="GO:0033962">
    <property type="term" value="P:P-body assembly"/>
    <property type="evidence" value="ECO:0007669"/>
    <property type="project" value="TreeGrafter"/>
</dbReference>
<reference evidence="4" key="1">
    <citation type="submission" date="2023-05" db="EMBL/GenBank/DDBJ databases">
        <title>Genome and transcriptome analyses reveal genes involved in the formation of fine ridges on petal epidermal cells in Hibiscus trionum.</title>
        <authorList>
            <person name="Koshimizu S."/>
            <person name="Masuda S."/>
            <person name="Ishii T."/>
            <person name="Shirasu K."/>
            <person name="Hoshino A."/>
            <person name="Arita M."/>
        </authorList>
    </citation>
    <scope>NUCLEOTIDE SEQUENCE</scope>
    <source>
        <strain evidence="4">Hamamatsu line</strain>
    </source>
</reference>
<dbReference type="AlphaFoldDB" id="A0A9W7GT42"/>
<feature type="compositionally biased region" description="Polar residues" evidence="1">
    <location>
        <begin position="480"/>
        <end position="491"/>
    </location>
</feature>
<feature type="domain" description="DFDF" evidence="2">
    <location>
        <begin position="402"/>
        <end position="438"/>
    </location>
</feature>
<evidence type="ECO:0000256" key="1">
    <source>
        <dbReference type="SAM" id="MobiDB-lite"/>
    </source>
</evidence>
<gene>
    <name evidence="4" type="ORF">HRI_000055600</name>
</gene>
<dbReference type="CDD" id="cd01736">
    <property type="entry name" value="LSm14_N"/>
    <property type="match status" value="1"/>
</dbReference>